<dbReference type="PROSITE" id="PS51257">
    <property type="entry name" value="PROKAR_LIPOPROTEIN"/>
    <property type="match status" value="1"/>
</dbReference>
<dbReference type="Proteomes" id="UP000290439">
    <property type="component" value="Chromosome"/>
</dbReference>
<organism evidence="1 2">
    <name type="scientific">Nocardia cyriacigeorgica</name>
    <dbReference type="NCBI Taxonomy" id="135487"/>
    <lineage>
        <taxon>Bacteria</taxon>
        <taxon>Bacillati</taxon>
        <taxon>Actinomycetota</taxon>
        <taxon>Actinomycetes</taxon>
        <taxon>Mycobacteriales</taxon>
        <taxon>Nocardiaceae</taxon>
        <taxon>Nocardia</taxon>
    </lineage>
</organism>
<dbReference type="Pfam" id="PF12079">
    <property type="entry name" value="DUF3558"/>
    <property type="match status" value="1"/>
</dbReference>
<dbReference type="EMBL" id="LR215973">
    <property type="protein sequence ID" value="VFA99864.1"/>
    <property type="molecule type" value="Genomic_DNA"/>
</dbReference>
<reference evidence="1 2" key="1">
    <citation type="submission" date="2019-02" db="EMBL/GenBank/DDBJ databases">
        <authorList>
            <consortium name="Pathogen Informatics"/>
        </authorList>
    </citation>
    <scope>NUCLEOTIDE SEQUENCE [LARGE SCALE GENOMIC DNA]</scope>
    <source>
        <strain evidence="1 2">3012STDY6756504</strain>
    </source>
</reference>
<evidence type="ECO:0000313" key="2">
    <source>
        <dbReference type="Proteomes" id="UP000290439"/>
    </source>
</evidence>
<accession>A0A4U8W5N4</accession>
<dbReference type="AlphaFoldDB" id="A0A4U8W5N4"/>
<evidence type="ECO:0000313" key="1">
    <source>
        <dbReference type="EMBL" id="VFA99864.1"/>
    </source>
</evidence>
<gene>
    <name evidence="1" type="ORF">NCTC10797_03652</name>
</gene>
<proteinExistence type="predicted"/>
<sequence length="192" mass="19959">MRGAVMSGGGARVRATMAVTVAVGLTLVLGGCGRTVEGSAQPAGAAEASTVNTDFDKLLRECDVVSQDQIAKVVDETGFVQPSFYGAVCMWDLEGGATGGGMVTLNWYEIGSLNNERTNNDKLGYTTTTITVQGRSALETRRPGDPDSCGVSASAADTGIVGWWVNYRPGSAHPDPCGAAKKLVELTLNLAR</sequence>
<name>A0A4U8W5N4_9NOCA</name>
<protein>
    <submittedName>
        <fullName evidence="1">Protein of uncharacterized function (DUF3558)</fullName>
    </submittedName>
</protein>
<dbReference type="InterPro" id="IPR024520">
    <property type="entry name" value="DUF3558"/>
</dbReference>